<keyword evidence="1" id="KW-0732">Signal</keyword>
<dbReference type="OrthoDB" id="1360771at2"/>
<dbReference type="Proteomes" id="UP000287527">
    <property type="component" value="Unassembled WGS sequence"/>
</dbReference>
<feature type="signal peptide" evidence="1">
    <location>
        <begin position="1"/>
        <end position="19"/>
    </location>
</feature>
<comment type="caution">
    <text evidence="2">The sequence shown here is derived from an EMBL/GenBank/DDBJ whole genome shotgun (WGS) entry which is preliminary data.</text>
</comment>
<keyword evidence="3" id="KW-1185">Reference proteome</keyword>
<dbReference type="AlphaFoldDB" id="A0A3S3QZK4"/>
<proteinExistence type="predicted"/>
<evidence type="ECO:0000313" key="3">
    <source>
        <dbReference type="Proteomes" id="UP000287527"/>
    </source>
</evidence>
<evidence type="ECO:0000256" key="1">
    <source>
        <dbReference type="SAM" id="SignalP"/>
    </source>
</evidence>
<accession>A0A3S3QZK4</accession>
<dbReference type="EMBL" id="SBII01000008">
    <property type="protein sequence ID" value="RWW99594.1"/>
    <property type="molecule type" value="Genomic_DNA"/>
</dbReference>
<evidence type="ECO:0000313" key="2">
    <source>
        <dbReference type="EMBL" id="RWW99594.1"/>
    </source>
</evidence>
<organism evidence="2 3">
    <name type="scientific">Flavobacterium cerinum</name>
    <dbReference type="NCBI Taxonomy" id="2502784"/>
    <lineage>
        <taxon>Bacteria</taxon>
        <taxon>Pseudomonadati</taxon>
        <taxon>Bacteroidota</taxon>
        <taxon>Flavobacteriia</taxon>
        <taxon>Flavobacteriales</taxon>
        <taxon>Flavobacteriaceae</taxon>
        <taxon>Flavobacterium</taxon>
    </lineage>
</organism>
<feature type="chain" id="PRO_5018565173" evidence="1">
    <location>
        <begin position="20"/>
        <end position="193"/>
    </location>
</feature>
<protein>
    <submittedName>
        <fullName evidence="2">Uncharacterized protein</fullName>
    </submittedName>
</protein>
<dbReference type="RefSeq" id="WP_128390144.1">
    <property type="nucleotide sequence ID" value="NZ_SBII01000008.1"/>
</dbReference>
<name>A0A3S3QZK4_9FLAO</name>
<gene>
    <name evidence="2" type="ORF">EPI11_11615</name>
</gene>
<reference evidence="2 3" key="1">
    <citation type="submission" date="2019-01" db="EMBL/GenBank/DDBJ databases">
        <title>Flavobacterium sp. nov.,isolated from freshwater.</title>
        <authorList>
            <person name="Zhang R."/>
            <person name="Du Z.-J."/>
        </authorList>
    </citation>
    <scope>NUCLEOTIDE SEQUENCE [LARGE SCALE GENOMIC DNA]</scope>
    <source>
        <strain evidence="2 3">1E403</strain>
    </source>
</reference>
<sequence>MKIKQLLLLVLLAGNAAIAQSIAVNTNDPATGTRVIMTKNHRGNTLEVEDTVAKSGLAFFSAGYQSGTAKGKKVETYFIDLDMFHNNNKLGCINQSANNVTILLKDGSKIECFQISDTDCNPESFKAAFALGPKGSSMEQMEANFKKLLTTEISKITVKTTEGSLEYKIKPKSSEYIKSHFALVEKTLSGSTK</sequence>